<feature type="domain" description="tRNA nucleotidyltransferase/poly(A) polymerase RNA and SrmB- binding" evidence="4">
    <location>
        <begin position="248"/>
        <end position="310"/>
    </location>
</feature>
<keyword evidence="1" id="KW-0694">RNA-binding</keyword>
<dbReference type="InterPro" id="IPR052191">
    <property type="entry name" value="tRNA_ntf/polyA_polymerase_I"/>
</dbReference>
<evidence type="ECO:0000256" key="1">
    <source>
        <dbReference type="RuleBase" id="RU003953"/>
    </source>
</evidence>
<proteinExistence type="inferred from homology"/>
<dbReference type="InterPro" id="IPR032828">
    <property type="entry name" value="PolyA_RNA-bd"/>
</dbReference>
<feature type="compositionally biased region" description="Basic residues" evidence="2">
    <location>
        <begin position="566"/>
        <end position="577"/>
    </location>
</feature>
<evidence type="ECO:0000256" key="2">
    <source>
        <dbReference type="SAM" id="MobiDB-lite"/>
    </source>
</evidence>
<evidence type="ECO:0000259" key="4">
    <source>
        <dbReference type="Pfam" id="PF12627"/>
    </source>
</evidence>
<feature type="compositionally biased region" description="Basic and acidic residues" evidence="2">
    <location>
        <begin position="665"/>
        <end position="694"/>
    </location>
</feature>
<feature type="compositionally biased region" description="Basic and acidic residues" evidence="2">
    <location>
        <begin position="634"/>
        <end position="651"/>
    </location>
</feature>
<name>A0A8T1Q048_CARIL</name>
<comment type="caution">
    <text evidence="5">The sequence shown here is derived from an EMBL/GenBank/DDBJ whole genome shotgun (WGS) entry which is preliminary data.</text>
</comment>
<feature type="domain" description="Poly A polymerase head" evidence="3">
    <location>
        <begin position="92"/>
        <end position="219"/>
    </location>
</feature>
<organism evidence="5 6">
    <name type="scientific">Carya illinoinensis</name>
    <name type="common">Pecan</name>
    <dbReference type="NCBI Taxonomy" id="32201"/>
    <lineage>
        <taxon>Eukaryota</taxon>
        <taxon>Viridiplantae</taxon>
        <taxon>Streptophyta</taxon>
        <taxon>Embryophyta</taxon>
        <taxon>Tracheophyta</taxon>
        <taxon>Spermatophyta</taxon>
        <taxon>Magnoliopsida</taxon>
        <taxon>eudicotyledons</taxon>
        <taxon>Gunneridae</taxon>
        <taxon>Pentapetalae</taxon>
        <taxon>rosids</taxon>
        <taxon>fabids</taxon>
        <taxon>Fagales</taxon>
        <taxon>Juglandaceae</taxon>
        <taxon>Carya</taxon>
    </lineage>
</organism>
<dbReference type="PANTHER" id="PTHR43051">
    <property type="entry name" value="POLYNUCLEOTIDE ADENYLYLTRANSFERASE FAMILY PROTEIN"/>
    <property type="match status" value="1"/>
</dbReference>
<dbReference type="AlphaFoldDB" id="A0A8T1Q048"/>
<dbReference type="PANTHER" id="PTHR43051:SF1">
    <property type="entry name" value="POLYNUCLEOTIDE ADENYLYLTRANSFERASE FAMILY PROTEIN"/>
    <property type="match status" value="1"/>
</dbReference>
<keyword evidence="1" id="KW-0808">Transferase</keyword>
<gene>
    <name evidence="5" type="ORF">CIPAW_07G003800</name>
</gene>
<dbReference type="Pfam" id="PF01743">
    <property type="entry name" value="PolyA_pol"/>
    <property type="match status" value="1"/>
</dbReference>
<keyword evidence="6" id="KW-1185">Reference proteome</keyword>
<dbReference type="Proteomes" id="UP000811609">
    <property type="component" value="Chromosome 7"/>
</dbReference>
<dbReference type="GO" id="GO:0006396">
    <property type="term" value="P:RNA processing"/>
    <property type="evidence" value="ECO:0007669"/>
    <property type="project" value="InterPro"/>
</dbReference>
<protein>
    <recommendedName>
        <fullName evidence="7">Poly(A) polymerase</fullName>
    </recommendedName>
</protein>
<dbReference type="InterPro" id="IPR002646">
    <property type="entry name" value="PolA_pol_head_dom"/>
</dbReference>
<evidence type="ECO:0000313" key="5">
    <source>
        <dbReference type="EMBL" id="KAG6646352.1"/>
    </source>
</evidence>
<dbReference type="CDD" id="cd05398">
    <property type="entry name" value="NT_ClassII-CCAase"/>
    <property type="match status" value="1"/>
</dbReference>
<dbReference type="Pfam" id="PF12627">
    <property type="entry name" value="PolyA_pol_RNAbd"/>
    <property type="match status" value="1"/>
</dbReference>
<feature type="region of interest" description="Disordered" evidence="2">
    <location>
        <begin position="552"/>
        <end position="577"/>
    </location>
</feature>
<dbReference type="GO" id="GO:0016779">
    <property type="term" value="F:nucleotidyltransferase activity"/>
    <property type="evidence" value="ECO:0007669"/>
    <property type="project" value="InterPro"/>
</dbReference>
<accession>A0A8T1Q048</accession>
<dbReference type="EMBL" id="CM031815">
    <property type="protein sequence ID" value="KAG6646352.1"/>
    <property type="molecule type" value="Genomic_DNA"/>
</dbReference>
<dbReference type="GO" id="GO:0003723">
    <property type="term" value="F:RNA binding"/>
    <property type="evidence" value="ECO:0007669"/>
    <property type="project" value="UniProtKB-KW"/>
</dbReference>
<reference evidence="5" key="1">
    <citation type="submission" date="2020-12" db="EMBL/GenBank/DDBJ databases">
        <title>WGS assembly of Carya illinoinensis cv. Pawnee.</title>
        <authorList>
            <person name="Platts A."/>
            <person name="Shu S."/>
            <person name="Wright S."/>
            <person name="Barry K."/>
            <person name="Edger P."/>
            <person name="Pires J.C."/>
            <person name="Schmutz J."/>
        </authorList>
    </citation>
    <scope>NUCLEOTIDE SEQUENCE</scope>
    <source>
        <tissue evidence="5">Leaf</tissue>
    </source>
</reference>
<evidence type="ECO:0000259" key="3">
    <source>
        <dbReference type="Pfam" id="PF01743"/>
    </source>
</evidence>
<comment type="similarity">
    <text evidence="1">Belongs to the tRNA nucleotidyltransferase/poly(A) polymerase family.</text>
</comment>
<evidence type="ECO:0008006" key="7">
    <source>
        <dbReference type="Google" id="ProtNLM"/>
    </source>
</evidence>
<feature type="region of interest" description="Disordered" evidence="2">
    <location>
        <begin position="634"/>
        <end position="704"/>
    </location>
</feature>
<evidence type="ECO:0000313" key="6">
    <source>
        <dbReference type="Proteomes" id="UP000811609"/>
    </source>
</evidence>
<sequence>MGVFLRRNGNGGLLARLKALVNLQRFKHTLAEEGSQTQLYVNMGSSSVANGGHIDKSKWTKFDSRIFGISRSIIPQASWTVLKILRSEGFEAYLVGGCVRDLLLNRTPKDFDVITTAKLKQIKKQFHRAEIIGRRFPICRVHIKGSVIEVSSFDTVAERAGEKEKVFSLKVPKGCDEKDVIRWRNSICRDFTINALFFDPFANTIYDYANGMVDLRSLKLQTLIPAQLSFKEDCARILRGLRIAARLGLSLSKETDTAIHNLSSSVQSLDKGRIGMELNYMLSYGAAAPSLCLLQRYNLLEMLLPFHAAYLQEAKQSAKSSTMLMKLFFYLDKVITCDRPSDCSLWIGLLAFNQALVNNPQEALVILTFASVLYHGSWKEGVKFAKENARMQVNFAPEILGSSDIKADEELADAVTQLASLVQDSIVALTETESLFKSMSRFPVSQCSGFVFISKKMGKDVAEIFNVFLNDIESYNSGRKSFEINYHLLGRGFLHETRFVLGKIILETMSEVVKGGMEVVKVEETQPDVTKENCGLALSDLVKPQVVKDRNHKRGLSESSLEPQHGKVKKQKVIKKKSSGLSKQEVVDMVKCLEVGEKHQTVIKTSQLPQVEANMTQGIMVERKNCQLPEQEVTKEMQEDVEKDKSTDNGKRHLKVVENIPSQDKVTKKDKVLGSRNLSREAKTKQKKMLEKEGLPFSSQEAVKDKRDEVLVKENGSKPLLSSLFK</sequence>